<dbReference type="GO" id="GO:0004499">
    <property type="term" value="F:N,N-dimethylaniline monooxygenase activity"/>
    <property type="evidence" value="ECO:0007669"/>
    <property type="project" value="InterPro"/>
</dbReference>
<dbReference type="EMBL" id="DYUE01000260">
    <property type="protein sequence ID" value="HJG92288.1"/>
    <property type="molecule type" value="Genomic_DNA"/>
</dbReference>
<keyword evidence="6" id="KW-0560">Oxidoreductase</keyword>
<name>A0A921SXX7_9MICO</name>
<dbReference type="AlphaFoldDB" id="A0A921SXX7"/>
<dbReference type="PANTHER" id="PTHR23023">
    <property type="entry name" value="DIMETHYLANILINE MONOOXYGENASE"/>
    <property type="match status" value="1"/>
</dbReference>
<dbReference type="Gene3D" id="3.50.50.60">
    <property type="entry name" value="FAD/NAD(P)-binding domain"/>
    <property type="match status" value="1"/>
</dbReference>
<organism evidence="7 8">
    <name type="scientific">Brachybacterium massiliense</name>
    <dbReference type="NCBI Taxonomy" id="1755098"/>
    <lineage>
        <taxon>Bacteria</taxon>
        <taxon>Bacillati</taxon>
        <taxon>Actinomycetota</taxon>
        <taxon>Actinomycetes</taxon>
        <taxon>Micrococcales</taxon>
        <taxon>Dermabacteraceae</taxon>
        <taxon>Brachybacterium</taxon>
    </lineage>
</organism>
<accession>A0A921SXX7</accession>
<dbReference type="InterPro" id="IPR050346">
    <property type="entry name" value="FMO-like"/>
</dbReference>
<dbReference type="GO" id="GO:0050661">
    <property type="term" value="F:NADP binding"/>
    <property type="evidence" value="ECO:0007669"/>
    <property type="project" value="InterPro"/>
</dbReference>
<protein>
    <submittedName>
        <fullName evidence="7">NAD(P)-binding domain-containing protein</fullName>
    </submittedName>
</protein>
<dbReference type="InterPro" id="IPR000960">
    <property type="entry name" value="Flavin_mOase"/>
</dbReference>
<comment type="similarity">
    <text evidence="1">Belongs to the FMO family.</text>
</comment>
<keyword evidence="5" id="KW-0521">NADP</keyword>
<dbReference type="PRINTS" id="PR00370">
    <property type="entry name" value="FMOXYGENASE"/>
</dbReference>
<evidence type="ECO:0000256" key="4">
    <source>
        <dbReference type="ARBA" id="ARBA00022827"/>
    </source>
</evidence>
<reference evidence="7" key="2">
    <citation type="submission" date="2021-09" db="EMBL/GenBank/DDBJ databases">
        <authorList>
            <person name="Gilroy R."/>
        </authorList>
    </citation>
    <scope>NUCLEOTIDE SEQUENCE</scope>
    <source>
        <strain evidence="7">ChiGjej5B5-22894</strain>
    </source>
</reference>
<gene>
    <name evidence="7" type="ORF">K8V81_11270</name>
</gene>
<keyword evidence="3" id="KW-0285">Flavoprotein</keyword>
<dbReference type="Pfam" id="PF00743">
    <property type="entry name" value="FMO-like"/>
    <property type="match status" value="1"/>
</dbReference>
<evidence type="ECO:0000313" key="7">
    <source>
        <dbReference type="EMBL" id="HJG92288.1"/>
    </source>
</evidence>
<evidence type="ECO:0000313" key="8">
    <source>
        <dbReference type="Proteomes" id="UP000742460"/>
    </source>
</evidence>
<dbReference type="InterPro" id="IPR020946">
    <property type="entry name" value="Flavin_mOase-like"/>
</dbReference>
<dbReference type="SUPFAM" id="SSF51905">
    <property type="entry name" value="FAD/NAD(P)-binding domain"/>
    <property type="match status" value="2"/>
</dbReference>
<dbReference type="Proteomes" id="UP000742460">
    <property type="component" value="Unassembled WGS sequence"/>
</dbReference>
<dbReference type="GO" id="GO:0050660">
    <property type="term" value="F:flavin adenine dinucleotide binding"/>
    <property type="evidence" value="ECO:0007669"/>
    <property type="project" value="InterPro"/>
</dbReference>
<evidence type="ECO:0000256" key="5">
    <source>
        <dbReference type="ARBA" id="ARBA00022857"/>
    </source>
</evidence>
<reference evidence="7" key="1">
    <citation type="journal article" date="2021" name="PeerJ">
        <title>Extensive microbial diversity within the chicken gut microbiome revealed by metagenomics and culture.</title>
        <authorList>
            <person name="Gilroy R."/>
            <person name="Ravi A."/>
            <person name="Getino M."/>
            <person name="Pursley I."/>
            <person name="Horton D.L."/>
            <person name="Alikhan N.F."/>
            <person name="Baker D."/>
            <person name="Gharbi K."/>
            <person name="Hall N."/>
            <person name="Watson M."/>
            <person name="Adriaenssens E.M."/>
            <person name="Foster-Nyarko E."/>
            <person name="Jarju S."/>
            <person name="Secka A."/>
            <person name="Antonio M."/>
            <person name="Oren A."/>
            <person name="Chaudhuri R.R."/>
            <person name="La Ragione R."/>
            <person name="Hildebrand F."/>
            <person name="Pallen M.J."/>
        </authorList>
    </citation>
    <scope>NUCLEOTIDE SEQUENCE</scope>
    <source>
        <strain evidence="7">ChiGjej5B5-22894</strain>
    </source>
</reference>
<comment type="caution">
    <text evidence="7">The sequence shown here is derived from an EMBL/GenBank/DDBJ whole genome shotgun (WGS) entry which is preliminary data.</text>
</comment>
<sequence length="478" mass="50859">MPDPHHQIPTREKVLIIGAGPAGLAAAAALKALEVPFDLVDRAAHVGGIWDPEREDSPVWPTMEMISSREHTQYEDLLQPVSYPEFLSPGQMAKYLRAYAARHDLTEHFRPRTAVRSARPFEEGVWQVELSTGEIGIYRAVISAHGISERPHLPGWAQEIPSSVQVMHSKDWKGADGLEGKRVLVVGSGQSAADISVDAARRALEVRWSMRTGHWVVPRRVAGIPGDVAASREPSALGGLNQKIAETVIRRTVGDPVAAGLPAPQAGLLEDAVIVSDDVLDRVREGRVTPAGEVTGIAEDGTITHRASGSRTAQQTYAPDLIVLATGYESGADHLPQDVVPRTASGELDLFLGAFARGRDDLVILGQQRVSGGVLPILVEQADIAAYMMAATRDGAASDSPALAQFRRVRAGSESAVPAKPVARDGGLLGRLGGVLGAHRVTPRAAVTAGDDGAENLVPVADRETLLARLRSVRGLFA</sequence>
<evidence type="ECO:0000256" key="3">
    <source>
        <dbReference type="ARBA" id="ARBA00022630"/>
    </source>
</evidence>
<dbReference type="InterPro" id="IPR036188">
    <property type="entry name" value="FAD/NAD-bd_sf"/>
</dbReference>
<proteinExistence type="inferred from homology"/>
<evidence type="ECO:0000256" key="1">
    <source>
        <dbReference type="ARBA" id="ARBA00009183"/>
    </source>
</evidence>
<evidence type="ECO:0000256" key="6">
    <source>
        <dbReference type="ARBA" id="ARBA00023002"/>
    </source>
</evidence>
<evidence type="ECO:0000256" key="2">
    <source>
        <dbReference type="ARBA" id="ARBA00010139"/>
    </source>
</evidence>
<comment type="similarity">
    <text evidence="2">Belongs to the FAD-binding monooxygenase family.</text>
</comment>
<keyword evidence="4" id="KW-0274">FAD</keyword>